<dbReference type="PANTHER" id="PTHR47582:SF1">
    <property type="entry name" value="P450, PUTATIVE (EUROFUNG)-RELATED"/>
    <property type="match status" value="1"/>
</dbReference>
<keyword evidence="6" id="KW-0503">Monooxygenase</keyword>
<keyword evidence="7" id="KW-0472">Membrane</keyword>
<dbReference type="InterPro" id="IPR036396">
    <property type="entry name" value="Cyt_P450_sf"/>
</dbReference>
<evidence type="ECO:0000256" key="3">
    <source>
        <dbReference type="ARBA" id="ARBA00022723"/>
    </source>
</evidence>
<comment type="caution">
    <text evidence="8">The sequence shown here is derived from an EMBL/GenBank/DDBJ whole genome shotgun (WGS) entry which is preliminary data.</text>
</comment>
<evidence type="ECO:0000256" key="6">
    <source>
        <dbReference type="RuleBase" id="RU000461"/>
    </source>
</evidence>
<evidence type="ECO:0000256" key="4">
    <source>
        <dbReference type="ARBA" id="ARBA00023004"/>
    </source>
</evidence>
<gene>
    <name evidence="8" type="ORF">BP6252_08235</name>
</gene>
<dbReference type="Proteomes" id="UP000256645">
    <property type="component" value="Unassembled WGS sequence"/>
</dbReference>
<dbReference type="InterPro" id="IPR053007">
    <property type="entry name" value="CYP450_monoxygenase_sec-met"/>
</dbReference>
<dbReference type="GO" id="GO:0020037">
    <property type="term" value="F:heme binding"/>
    <property type="evidence" value="ECO:0007669"/>
    <property type="project" value="InterPro"/>
</dbReference>
<dbReference type="GO" id="GO:0016705">
    <property type="term" value="F:oxidoreductase activity, acting on paired donors, with incorporation or reduction of molecular oxygen"/>
    <property type="evidence" value="ECO:0007669"/>
    <property type="project" value="InterPro"/>
</dbReference>
<dbReference type="GO" id="GO:0005506">
    <property type="term" value="F:iron ion binding"/>
    <property type="evidence" value="ECO:0007669"/>
    <property type="project" value="InterPro"/>
</dbReference>
<dbReference type="OrthoDB" id="1470350at2759"/>
<dbReference type="AlphaFoldDB" id="A0A3D8R590"/>
<dbReference type="Pfam" id="PF00067">
    <property type="entry name" value="p450"/>
    <property type="match status" value="1"/>
</dbReference>
<dbReference type="CDD" id="cd11040">
    <property type="entry name" value="CYP7_CYP8-like"/>
    <property type="match status" value="1"/>
</dbReference>
<proteinExistence type="inferred from homology"/>
<dbReference type="EMBL" id="PDLM01000009">
    <property type="protein sequence ID" value="RDW69215.1"/>
    <property type="molecule type" value="Genomic_DNA"/>
</dbReference>
<dbReference type="SUPFAM" id="SSF48264">
    <property type="entry name" value="Cytochrome P450"/>
    <property type="match status" value="1"/>
</dbReference>
<dbReference type="InterPro" id="IPR001128">
    <property type="entry name" value="Cyt_P450"/>
</dbReference>
<sequence>MAAPQVVAGESLVSKVTSGNALILCGIIGGLYLLDFLLTPRLDPSEPPLLKPSIPLIGHIIGIIWHQNDYHRIVHQKHPIPIASLQMLWGKIYTVWDPQLAQNSLKTRNLSFGPFVVEFAQKSFGLSAETFAKITDNKDLVPNFNEANHAGMQPKPLHAMNATAFNYISRTLDKVSPGDEGGVAVPNLYLWIRDVITFAAAHSLLGKENPWENNPSLVEDMWTFESNLPHLLTKPFPAITVRKGYLARNRLQAALGKYYTAEHDINDPTVAQLTRGRAKVLRGYGFSGFEVAQAEIMLPVAAMTNSVPVMYWLICNVFAKPALVDRIREEVLPLLEKGSDPDPDVVMVNISRLEKECPLLISCYREILRLLNQNVSMRRVLVDTTINDGKGNSYLLKKGVDVQIASGIMHRMQGVWGDDVLEFKPEHFLPPTGKSAGQAEKEKAKRNAYIPFGGGQHLCPGRNFAFAEIIALCSALVVGFDLPPVGMGFEQMKAQPAILANAVAKPVNDGEGLGIKLKRRKGWEAAKWRFKN</sequence>
<dbReference type="PROSITE" id="PS00086">
    <property type="entry name" value="CYTOCHROME_P450"/>
    <property type="match status" value="1"/>
</dbReference>
<accession>A0A3D8R590</accession>
<dbReference type="PANTHER" id="PTHR47582">
    <property type="entry name" value="P450, PUTATIVE (EUROFUNG)-RELATED"/>
    <property type="match status" value="1"/>
</dbReference>
<evidence type="ECO:0000313" key="9">
    <source>
        <dbReference type="Proteomes" id="UP000256645"/>
    </source>
</evidence>
<comment type="cofactor">
    <cofactor evidence="1 5">
        <name>heme</name>
        <dbReference type="ChEBI" id="CHEBI:30413"/>
    </cofactor>
</comment>
<dbReference type="InterPro" id="IPR017972">
    <property type="entry name" value="Cyt_P450_CS"/>
</dbReference>
<keyword evidence="6" id="KW-0560">Oxidoreductase</keyword>
<dbReference type="InterPro" id="IPR002403">
    <property type="entry name" value="Cyt_P450_E_grp-IV"/>
</dbReference>
<evidence type="ECO:0000313" key="8">
    <source>
        <dbReference type="EMBL" id="RDW69215.1"/>
    </source>
</evidence>
<dbReference type="STRING" id="1849047.A0A3D8R590"/>
<keyword evidence="7" id="KW-1133">Transmembrane helix</keyword>
<evidence type="ECO:0000256" key="2">
    <source>
        <dbReference type="ARBA" id="ARBA00010617"/>
    </source>
</evidence>
<dbReference type="Gene3D" id="1.10.630.10">
    <property type="entry name" value="Cytochrome P450"/>
    <property type="match status" value="1"/>
</dbReference>
<feature type="binding site" description="axial binding residue" evidence="5">
    <location>
        <position position="459"/>
    </location>
    <ligand>
        <name>heme</name>
        <dbReference type="ChEBI" id="CHEBI:30413"/>
    </ligand>
    <ligandPart>
        <name>Fe</name>
        <dbReference type="ChEBI" id="CHEBI:18248"/>
    </ligandPart>
</feature>
<dbReference type="GO" id="GO:0004497">
    <property type="term" value="F:monooxygenase activity"/>
    <property type="evidence" value="ECO:0007669"/>
    <property type="project" value="UniProtKB-KW"/>
</dbReference>
<comment type="similarity">
    <text evidence="2 6">Belongs to the cytochrome P450 family.</text>
</comment>
<evidence type="ECO:0000256" key="7">
    <source>
        <dbReference type="SAM" id="Phobius"/>
    </source>
</evidence>
<protein>
    <submittedName>
        <fullName evidence="8">Cytochrome P450-5</fullName>
    </submittedName>
</protein>
<organism evidence="8 9">
    <name type="scientific">Coleophoma cylindrospora</name>
    <dbReference type="NCBI Taxonomy" id="1849047"/>
    <lineage>
        <taxon>Eukaryota</taxon>
        <taxon>Fungi</taxon>
        <taxon>Dikarya</taxon>
        <taxon>Ascomycota</taxon>
        <taxon>Pezizomycotina</taxon>
        <taxon>Leotiomycetes</taxon>
        <taxon>Helotiales</taxon>
        <taxon>Dermateaceae</taxon>
        <taxon>Coleophoma</taxon>
    </lineage>
</organism>
<dbReference type="PRINTS" id="PR00465">
    <property type="entry name" value="EP450IV"/>
</dbReference>
<keyword evidence="4 5" id="KW-0408">Iron</keyword>
<evidence type="ECO:0000256" key="1">
    <source>
        <dbReference type="ARBA" id="ARBA00001971"/>
    </source>
</evidence>
<keyword evidence="3 5" id="KW-0479">Metal-binding</keyword>
<evidence type="ECO:0000256" key="5">
    <source>
        <dbReference type="PIRSR" id="PIRSR602403-1"/>
    </source>
</evidence>
<feature type="transmembrane region" description="Helical" evidence="7">
    <location>
        <begin position="20"/>
        <end position="38"/>
    </location>
</feature>
<name>A0A3D8R590_9HELO</name>
<keyword evidence="5 6" id="KW-0349">Heme</keyword>
<reference evidence="8 9" key="1">
    <citation type="journal article" date="2018" name="IMA Fungus">
        <title>IMA Genome-F 9: Draft genome sequence of Annulohypoxylon stygium, Aspergillus mulundensis, Berkeleyomyces basicola (syn. Thielaviopsis basicola), Ceratocystis smalleyi, two Cercospora beticola strains, Coleophoma cylindrospora, Fusarium fracticaudum, Phialophora cf. hyalina, and Morchella septimelata.</title>
        <authorList>
            <person name="Wingfield B.D."/>
            <person name="Bills G.F."/>
            <person name="Dong Y."/>
            <person name="Huang W."/>
            <person name="Nel W.J."/>
            <person name="Swalarsk-Parry B.S."/>
            <person name="Vaghefi N."/>
            <person name="Wilken P.M."/>
            <person name="An Z."/>
            <person name="de Beer Z.W."/>
            <person name="De Vos L."/>
            <person name="Chen L."/>
            <person name="Duong T.A."/>
            <person name="Gao Y."/>
            <person name="Hammerbacher A."/>
            <person name="Kikkert J.R."/>
            <person name="Li Y."/>
            <person name="Li H."/>
            <person name="Li K."/>
            <person name="Li Q."/>
            <person name="Liu X."/>
            <person name="Ma X."/>
            <person name="Naidoo K."/>
            <person name="Pethybridge S.J."/>
            <person name="Sun J."/>
            <person name="Steenkamp E.T."/>
            <person name="van der Nest M.A."/>
            <person name="van Wyk S."/>
            <person name="Wingfield M.J."/>
            <person name="Xiong C."/>
            <person name="Yue Q."/>
            <person name="Zhang X."/>
        </authorList>
    </citation>
    <scope>NUCLEOTIDE SEQUENCE [LARGE SCALE GENOMIC DNA]</scope>
    <source>
        <strain evidence="8 9">BP6252</strain>
    </source>
</reference>
<keyword evidence="9" id="KW-1185">Reference proteome</keyword>
<keyword evidence="7" id="KW-0812">Transmembrane</keyword>